<dbReference type="EMBL" id="CP011005">
    <property type="protein sequence ID" value="AJT42768.1"/>
    <property type="molecule type" value="Genomic_DNA"/>
</dbReference>
<keyword evidence="4 7" id="KW-0378">Hydrolase</keyword>
<organism evidence="9 10">
    <name type="scientific">Psychromicrobium lacuslunae</name>
    <dbReference type="NCBI Taxonomy" id="1618207"/>
    <lineage>
        <taxon>Bacteria</taxon>
        <taxon>Bacillati</taxon>
        <taxon>Actinomycetota</taxon>
        <taxon>Actinomycetes</taxon>
        <taxon>Micrococcales</taxon>
        <taxon>Micrococcaceae</taxon>
        <taxon>Psychromicrobium</taxon>
    </lineage>
</organism>
<keyword evidence="5 7" id="KW-0720">Serine protease</keyword>
<evidence type="ECO:0000256" key="1">
    <source>
        <dbReference type="ARBA" id="ARBA00008764"/>
    </source>
</evidence>
<dbReference type="PANTHER" id="PTHR15462:SF8">
    <property type="entry name" value="SERINE PROTEASE"/>
    <property type="match status" value="1"/>
</dbReference>
<dbReference type="SUPFAM" id="SSF50494">
    <property type="entry name" value="Trypsin-like serine proteases"/>
    <property type="match status" value="1"/>
</dbReference>
<evidence type="ECO:0000256" key="3">
    <source>
        <dbReference type="ARBA" id="ARBA00022729"/>
    </source>
</evidence>
<evidence type="ECO:0000256" key="6">
    <source>
        <dbReference type="PIRSR" id="PIRSR608256-1"/>
    </source>
</evidence>
<keyword evidence="10" id="KW-1185">Reference proteome</keyword>
<dbReference type="STRING" id="1618207.UM93_01150"/>
<evidence type="ECO:0000313" key="10">
    <source>
        <dbReference type="Proteomes" id="UP000061839"/>
    </source>
</evidence>
<comment type="similarity">
    <text evidence="1 7">Belongs to the peptidase S1B family.</text>
</comment>
<evidence type="ECO:0000259" key="8">
    <source>
        <dbReference type="Pfam" id="PF00089"/>
    </source>
</evidence>
<dbReference type="PANTHER" id="PTHR15462">
    <property type="entry name" value="SERINE PROTEASE"/>
    <property type="match status" value="1"/>
</dbReference>
<evidence type="ECO:0000256" key="5">
    <source>
        <dbReference type="ARBA" id="ARBA00022825"/>
    </source>
</evidence>
<reference evidence="9 10" key="1">
    <citation type="journal article" date="2015" name="Genome Announc.">
        <title>Complete Genome Sequencing of Protease-Producing Novel Arthrobacter sp. Strain IHBB 11108 Using PacBio Single-Molecule Real-Time Sequencing Technology.</title>
        <authorList>
            <person name="Kiran S."/>
            <person name="Swarnkar M.K."/>
            <person name="Pal M."/>
            <person name="Thakur R."/>
            <person name="Tewari R."/>
            <person name="Singh A.K."/>
            <person name="Gulati A."/>
        </authorList>
    </citation>
    <scope>NUCLEOTIDE SEQUENCE [LARGE SCALE GENOMIC DNA]</scope>
    <source>
        <strain evidence="9 10">IHBB 11108</strain>
    </source>
</reference>
<feature type="active site" description="Charge relay system" evidence="6">
    <location>
        <position position="227"/>
    </location>
</feature>
<dbReference type="HOGENOM" id="CLU_073589_0_1_11"/>
<evidence type="ECO:0000256" key="2">
    <source>
        <dbReference type="ARBA" id="ARBA00022670"/>
    </source>
</evidence>
<keyword evidence="2 7" id="KW-0645">Protease</keyword>
<evidence type="ECO:0000256" key="7">
    <source>
        <dbReference type="RuleBase" id="RU004296"/>
    </source>
</evidence>
<evidence type="ECO:0000313" key="9">
    <source>
        <dbReference type="EMBL" id="AJT42768.1"/>
    </source>
</evidence>
<dbReference type="Pfam" id="PF00089">
    <property type="entry name" value="Trypsin"/>
    <property type="match status" value="1"/>
</dbReference>
<dbReference type="InterPro" id="IPR018114">
    <property type="entry name" value="TRYPSIN_HIS"/>
</dbReference>
<proteinExistence type="inferred from homology"/>
<feature type="domain" description="Peptidase S1" evidence="8">
    <location>
        <begin position="75"/>
        <end position="253"/>
    </location>
</feature>
<feature type="active site" description="Charge relay system" evidence="6">
    <location>
        <position position="155"/>
    </location>
</feature>
<keyword evidence="3" id="KW-0732">Signal</keyword>
<dbReference type="PATRIC" id="fig|1618207.4.peg.235"/>
<dbReference type="Gene3D" id="2.40.10.10">
    <property type="entry name" value="Trypsin-like serine proteases"/>
    <property type="match status" value="2"/>
</dbReference>
<dbReference type="Proteomes" id="UP000061839">
    <property type="component" value="Chromosome"/>
</dbReference>
<dbReference type="InterPro" id="IPR001254">
    <property type="entry name" value="Trypsin_dom"/>
</dbReference>
<sequence length="270" mass="27803">MLSGQTASATPVENLPIQPVGYTVVNGVPDKAHPITKAGITGDVGYNVTAASTGTLPVAESVIGPDGRTKVTNTTASPYRRTGQITFKEGGSSYICTGWLISASTVVTAGHCLNGGDSTNITFTPARNGATDPYGTFTATEVWVDSRGVDADGGDWGVIQLNKPVGSQLGWYGIQAAAPSSLSGKTAHIIGYPGDKPSGTMWQHTDTINSATGRNFYYQTDTAGGQSGSAVTTTNNDVSNGIHVWGNGGSGNGATRITAELFNTLAKLRK</sequence>
<dbReference type="InterPro" id="IPR043504">
    <property type="entry name" value="Peptidase_S1_PA_chymotrypsin"/>
</dbReference>
<dbReference type="KEGG" id="ari:UM93_01150"/>
<dbReference type="GO" id="GO:0004252">
    <property type="term" value="F:serine-type endopeptidase activity"/>
    <property type="evidence" value="ECO:0007669"/>
    <property type="project" value="InterPro"/>
</dbReference>
<dbReference type="PRINTS" id="PR00839">
    <property type="entry name" value="V8PROTEASE"/>
</dbReference>
<feature type="active site" description="Charge relay system" evidence="6">
    <location>
        <position position="111"/>
    </location>
</feature>
<dbReference type="OrthoDB" id="1855925at2"/>
<name>A0A0D4C2D7_9MICC</name>
<gene>
    <name evidence="9" type="ORF">UM93_01150</name>
</gene>
<dbReference type="EC" id="3.4.21.-" evidence="7"/>
<accession>A0A0D4C2D7</accession>
<dbReference type="PROSITE" id="PS00134">
    <property type="entry name" value="TRYPSIN_HIS"/>
    <property type="match status" value="1"/>
</dbReference>
<dbReference type="AlphaFoldDB" id="A0A0D4C2D7"/>
<dbReference type="InterPro" id="IPR008256">
    <property type="entry name" value="Peptidase_S1B"/>
</dbReference>
<evidence type="ECO:0000256" key="4">
    <source>
        <dbReference type="ARBA" id="ARBA00022801"/>
    </source>
</evidence>
<dbReference type="InterPro" id="IPR009003">
    <property type="entry name" value="Peptidase_S1_PA"/>
</dbReference>
<protein>
    <recommendedName>
        <fullName evidence="7">Serine protease</fullName>
        <ecNumber evidence="7">3.4.21.-</ecNumber>
    </recommendedName>
</protein>
<dbReference type="InterPro" id="IPR050966">
    <property type="entry name" value="Glutamyl_endopeptidase"/>
</dbReference>
<dbReference type="GO" id="GO:0006508">
    <property type="term" value="P:proteolysis"/>
    <property type="evidence" value="ECO:0007669"/>
    <property type="project" value="UniProtKB-KW"/>
</dbReference>